<comment type="caution">
    <text evidence="2">The sequence shown here is derived from an EMBL/GenBank/DDBJ whole genome shotgun (WGS) entry which is preliminary data.</text>
</comment>
<gene>
    <name evidence="2" type="ORF">RB653_000800</name>
</gene>
<feature type="compositionally biased region" description="Acidic residues" evidence="1">
    <location>
        <begin position="9"/>
        <end position="19"/>
    </location>
</feature>
<feature type="compositionally biased region" description="Low complexity" evidence="1">
    <location>
        <begin position="111"/>
        <end position="126"/>
    </location>
</feature>
<evidence type="ECO:0000313" key="2">
    <source>
        <dbReference type="EMBL" id="KAK5580776.1"/>
    </source>
</evidence>
<feature type="region of interest" description="Disordered" evidence="1">
    <location>
        <begin position="48"/>
        <end position="78"/>
    </location>
</feature>
<dbReference type="AlphaFoldDB" id="A0AAN7YW75"/>
<feature type="region of interest" description="Disordered" evidence="1">
    <location>
        <begin position="1"/>
        <end position="22"/>
    </location>
</feature>
<protein>
    <submittedName>
        <fullName evidence="2">Uncharacterized protein</fullName>
    </submittedName>
</protein>
<name>A0AAN7YW75_9MYCE</name>
<accession>A0AAN7YW75</accession>
<sequence length="146" mass="15928">MGLKNMSNLEDDNDDENYVGEDSNILNILDRIDTNIVLAKNNVVQPLKTSKGDNKVEKPTDDGSNTEIKVPSSVYKKPEEPQITTIGSMYAINSTSKPTPKPNNSNITKQNPNKTATLNPNNTTPTHPTPTNPLPSINGTKLIDLD</sequence>
<feature type="region of interest" description="Disordered" evidence="1">
    <location>
        <begin position="91"/>
        <end position="146"/>
    </location>
</feature>
<proteinExistence type="predicted"/>
<dbReference type="EMBL" id="JAVFKY010000002">
    <property type="protein sequence ID" value="KAK5580776.1"/>
    <property type="molecule type" value="Genomic_DNA"/>
</dbReference>
<dbReference type="Proteomes" id="UP001344447">
    <property type="component" value="Unassembled WGS sequence"/>
</dbReference>
<organism evidence="2 3">
    <name type="scientific">Dictyostelium firmibasis</name>
    <dbReference type="NCBI Taxonomy" id="79012"/>
    <lineage>
        <taxon>Eukaryota</taxon>
        <taxon>Amoebozoa</taxon>
        <taxon>Evosea</taxon>
        <taxon>Eumycetozoa</taxon>
        <taxon>Dictyostelia</taxon>
        <taxon>Dictyosteliales</taxon>
        <taxon>Dictyosteliaceae</taxon>
        <taxon>Dictyostelium</taxon>
    </lineage>
</organism>
<feature type="compositionally biased region" description="Basic and acidic residues" evidence="1">
    <location>
        <begin position="50"/>
        <end position="61"/>
    </location>
</feature>
<evidence type="ECO:0000256" key="1">
    <source>
        <dbReference type="SAM" id="MobiDB-lite"/>
    </source>
</evidence>
<keyword evidence="3" id="KW-1185">Reference proteome</keyword>
<feature type="compositionally biased region" description="Polar residues" evidence="1">
    <location>
        <begin position="91"/>
        <end position="110"/>
    </location>
</feature>
<reference evidence="2 3" key="1">
    <citation type="submission" date="2023-11" db="EMBL/GenBank/DDBJ databases">
        <title>Dfirmibasis_genome.</title>
        <authorList>
            <person name="Edelbroek B."/>
            <person name="Kjellin J."/>
            <person name="Jerlstrom-Hultqvist J."/>
            <person name="Soderbom F."/>
        </authorList>
    </citation>
    <scope>NUCLEOTIDE SEQUENCE [LARGE SCALE GENOMIC DNA]</scope>
    <source>
        <strain evidence="2 3">TNS-C-14</strain>
    </source>
</reference>
<evidence type="ECO:0000313" key="3">
    <source>
        <dbReference type="Proteomes" id="UP001344447"/>
    </source>
</evidence>